<dbReference type="Proteomes" id="UP001054945">
    <property type="component" value="Unassembled WGS sequence"/>
</dbReference>
<dbReference type="AlphaFoldDB" id="A0AAV4Y7L1"/>
<proteinExistence type="predicted"/>
<dbReference type="EMBL" id="BPLR01018940">
    <property type="protein sequence ID" value="GIZ03392.1"/>
    <property type="molecule type" value="Genomic_DNA"/>
</dbReference>
<dbReference type="PANTHER" id="PTHR19288">
    <property type="entry name" value="4-NITROPHENYLPHOSPHATASE-RELATED"/>
    <property type="match status" value="1"/>
</dbReference>
<gene>
    <name evidence="1" type="primary">pho2</name>
    <name evidence="1" type="ORF">CEXT_779331</name>
</gene>
<evidence type="ECO:0000313" key="1">
    <source>
        <dbReference type="EMBL" id="GIZ03392.1"/>
    </source>
</evidence>
<dbReference type="Pfam" id="PF13344">
    <property type="entry name" value="Hydrolase_6"/>
    <property type="match status" value="1"/>
</dbReference>
<comment type="caution">
    <text evidence="1">The sequence shown here is derived from an EMBL/GenBank/DDBJ whole genome shotgun (WGS) entry which is preliminary data.</text>
</comment>
<dbReference type="SUPFAM" id="SSF56784">
    <property type="entry name" value="HAD-like"/>
    <property type="match status" value="1"/>
</dbReference>
<dbReference type="GO" id="GO:0005737">
    <property type="term" value="C:cytoplasm"/>
    <property type="evidence" value="ECO:0007669"/>
    <property type="project" value="TreeGrafter"/>
</dbReference>
<dbReference type="InterPro" id="IPR023214">
    <property type="entry name" value="HAD_sf"/>
</dbReference>
<dbReference type="InterPro" id="IPR006357">
    <property type="entry name" value="HAD-SF_hydro_IIA"/>
</dbReference>
<dbReference type="Gene3D" id="3.40.50.1000">
    <property type="entry name" value="HAD superfamily/HAD-like"/>
    <property type="match status" value="1"/>
</dbReference>
<dbReference type="InterPro" id="IPR036412">
    <property type="entry name" value="HAD-like_sf"/>
</dbReference>
<keyword evidence="2" id="KW-1185">Reference proteome</keyword>
<accession>A0AAV4Y7L1</accession>
<dbReference type="GO" id="GO:0016791">
    <property type="term" value="F:phosphatase activity"/>
    <property type="evidence" value="ECO:0007669"/>
    <property type="project" value="TreeGrafter"/>
</dbReference>
<evidence type="ECO:0000313" key="2">
    <source>
        <dbReference type="Proteomes" id="UP001054945"/>
    </source>
</evidence>
<name>A0AAV4Y7L1_CAEEX</name>
<organism evidence="1 2">
    <name type="scientific">Caerostris extrusa</name>
    <name type="common">Bark spider</name>
    <name type="synonym">Caerostris bankana</name>
    <dbReference type="NCBI Taxonomy" id="172846"/>
    <lineage>
        <taxon>Eukaryota</taxon>
        <taxon>Metazoa</taxon>
        <taxon>Ecdysozoa</taxon>
        <taxon>Arthropoda</taxon>
        <taxon>Chelicerata</taxon>
        <taxon>Arachnida</taxon>
        <taxon>Araneae</taxon>
        <taxon>Araneomorphae</taxon>
        <taxon>Entelegynae</taxon>
        <taxon>Araneoidea</taxon>
        <taxon>Araneidae</taxon>
        <taxon>Caerostris</taxon>
    </lineage>
</organism>
<protein>
    <submittedName>
        <fullName evidence="1">4-nitrophenylphosphatase</fullName>
    </submittedName>
</protein>
<reference evidence="1 2" key="1">
    <citation type="submission" date="2021-06" db="EMBL/GenBank/DDBJ databases">
        <title>Caerostris extrusa draft genome.</title>
        <authorList>
            <person name="Kono N."/>
            <person name="Arakawa K."/>
        </authorList>
    </citation>
    <scope>NUCLEOTIDE SEQUENCE [LARGE SCALE GENOMIC DNA]</scope>
</reference>
<sequence>MPLRICKELNETVVSSGFFDSIDYVLTDCDGVLWMGNEAIPGVADAVHALKKWGKHIIYVTNNSTKSRDEYLKKCETLGYPATMEDLISTSYCAALYLHSLNFKKKVYVLGSSGITSELDKFNISHLPIGVSYTF</sequence>
<dbReference type="PANTHER" id="PTHR19288:SF93">
    <property type="entry name" value="FI11325P-RELATED"/>
    <property type="match status" value="1"/>
</dbReference>